<evidence type="ECO:0000313" key="2">
    <source>
        <dbReference type="EMBL" id="RHD03135.1"/>
    </source>
</evidence>
<reference evidence="3 4" key="1">
    <citation type="submission" date="2018-08" db="EMBL/GenBank/DDBJ databases">
        <title>A genome reference for cultivated species of the human gut microbiota.</title>
        <authorList>
            <person name="Zou Y."/>
            <person name="Xue W."/>
            <person name="Luo G."/>
        </authorList>
    </citation>
    <scope>NUCLEOTIDE SEQUENCE [LARGE SCALE GENOMIC DNA]</scope>
    <source>
        <strain evidence="1 3">AF19-16AC</strain>
        <strain evidence="2 4">AM32-6</strain>
    </source>
</reference>
<organism evidence="2 4">
    <name type="scientific">Mediterraneibacter gnavus</name>
    <name type="common">Ruminococcus gnavus</name>
    <dbReference type="NCBI Taxonomy" id="33038"/>
    <lineage>
        <taxon>Bacteria</taxon>
        <taxon>Bacillati</taxon>
        <taxon>Bacillota</taxon>
        <taxon>Clostridia</taxon>
        <taxon>Lachnospirales</taxon>
        <taxon>Lachnospiraceae</taxon>
        <taxon>Mediterraneibacter</taxon>
    </lineage>
</organism>
<gene>
    <name evidence="2" type="ORF">DW812_14695</name>
    <name evidence="1" type="ORF">DWX36_13120</name>
</gene>
<dbReference type="Proteomes" id="UP000284472">
    <property type="component" value="Unassembled WGS sequence"/>
</dbReference>
<dbReference type="Proteomes" id="UP000283834">
    <property type="component" value="Unassembled WGS sequence"/>
</dbReference>
<evidence type="ECO:0000313" key="4">
    <source>
        <dbReference type="Proteomes" id="UP000284472"/>
    </source>
</evidence>
<dbReference type="EMBL" id="QRWQ01000014">
    <property type="protein sequence ID" value="RGT37018.1"/>
    <property type="molecule type" value="Genomic_DNA"/>
</dbReference>
<sequence>MPNTLSKENELQRKAFELYYGLGDKRSLRAVAETIGRTERTVAGWSRAFNWVARVTQRNIENAQNSNEAKITAELTDVRTKYRILINNLMADFSKDIAQGKVKVKNINDFERLVKLDMLLMGEATERVERGGTQELSQDAKDRLDEIAQLMKSAKK</sequence>
<dbReference type="RefSeq" id="WP_118044088.1">
    <property type="nucleotide sequence ID" value="NZ_QRWQ01000014.1"/>
</dbReference>
<dbReference type="EMBL" id="QSIR01000028">
    <property type="protein sequence ID" value="RHD03135.1"/>
    <property type="molecule type" value="Genomic_DNA"/>
</dbReference>
<protein>
    <recommendedName>
        <fullName evidence="5">Terminase</fullName>
    </recommendedName>
</protein>
<proteinExistence type="predicted"/>
<accession>A0A414D3Q4</accession>
<comment type="caution">
    <text evidence="2">The sequence shown here is derived from an EMBL/GenBank/DDBJ whole genome shotgun (WGS) entry which is preliminary data.</text>
</comment>
<evidence type="ECO:0000313" key="1">
    <source>
        <dbReference type="EMBL" id="RGT37018.1"/>
    </source>
</evidence>
<evidence type="ECO:0008006" key="5">
    <source>
        <dbReference type="Google" id="ProtNLM"/>
    </source>
</evidence>
<name>A0A414D3Q4_MEDGN</name>
<dbReference type="AlphaFoldDB" id="A0A414D3Q4"/>
<evidence type="ECO:0000313" key="3">
    <source>
        <dbReference type="Proteomes" id="UP000283834"/>
    </source>
</evidence>